<proteinExistence type="predicted"/>
<feature type="compositionally biased region" description="Polar residues" evidence="3">
    <location>
        <begin position="208"/>
        <end position="228"/>
    </location>
</feature>
<feature type="compositionally biased region" description="Polar residues" evidence="3">
    <location>
        <begin position="327"/>
        <end position="346"/>
    </location>
</feature>
<sequence>VVLSAAAVITLGFPYPDAEYNIPNVGVGRRSQFYVLHSDGGYKYGYDTKEGNYEKAKSDSPGNVMGSFGYTDPTGTDIQLDYTADNRGFLPKGNHLPQVPSAATAPSESGASTVSRPVAATKTSSPTTYSAPSGVASIGSSSPDGSYSFNYKTDDSSRSESADSDLNVRGTYSFKPDDGVQRTVNYRAGSGTGFVAEGSHLPVAPSGSRASTASRPVTATRASSPTTYSTPSQVVSVGSSSSPGGSYSFNYKTGDSSRSESADSALNVQGSYSFKPDDGIRRTVNYRAGSGTGFVAEGSHLPVAPSRTSGTSPGVSSAVAIKKDRPTTYSAPQVSQVKSFSSPDGSYSFNYETDTSSRAESADSDLNIQGSYSFSPDDGVQRTVNYRAGSGIGFVAEGSHLPVAPAGSRASIASQAVPSSFTTHSAASIRSSSSPDKSYSFSYNTDDSSRSESADSALNVQGSYSFRPSDGVQRTVSYRAGSGTGFVAEGSHLPVAPTGSGASTVSRPVAATKTSSPTTYSAPSGVASIGSSSPDGSYSFNYKTDDSSRSESADSDLNVRGTYSFKPDDGVQRTVSYRAGSGTGFVAEGSHLPVAPTGSGASTVSRPVAATKTSSPTTYSAPSGVASIGSSSPDGSYSFNYKTDDSSRSESADSDLNVRGTYSFKPDDGVQRTVNYKAGSGTGFVAEGSHLPVAPSGTSRTSPDVSPAVATKSARPSTYSAPSAIAQVKSSSSSDGSYSFNYDADTSSRAESADSDLNVQGTYSFSADDGIQRTVNYRAGSATGFIAEGKHLPTASTDVSSHSQPLITVKTAPSSVSRSSPGVQSSRSRTVGNVLLHQYDPTSKAGKYGYVFTELRR</sequence>
<keyword evidence="5" id="KW-1185">Reference proteome</keyword>
<dbReference type="InterPro" id="IPR000618">
    <property type="entry name" value="Insect_cuticle"/>
</dbReference>
<feature type="region of interest" description="Disordered" evidence="3">
    <location>
        <begin position="89"/>
        <end position="178"/>
    </location>
</feature>
<feature type="region of interest" description="Disordered" evidence="3">
    <location>
        <begin position="596"/>
        <end position="669"/>
    </location>
</feature>
<feature type="region of interest" description="Disordered" evidence="3">
    <location>
        <begin position="199"/>
        <end position="246"/>
    </location>
</feature>
<name>A0A3R7SHH1_PENVA</name>
<feature type="compositionally biased region" description="Low complexity" evidence="3">
    <location>
        <begin position="137"/>
        <end position="148"/>
    </location>
</feature>
<dbReference type="EMBL" id="QCYY01004139">
    <property type="protein sequence ID" value="ROT61493.1"/>
    <property type="molecule type" value="Genomic_DNA"/>
</dbReference>
<feature type="region of interest" description="Disordered" evidence="3">
    <location>
        <begin position="687"/>
        <end position="721"/>
    </location>
</feature>
<feature type="compositionally biased region" description="Low complexity" evidence="3">
    <location>
        <begin position="528"/>
        <end position="539"/>
    </location>
</feature>
<feature type="compositionally biased region" description="Basic and acidic residues" evidence="3">
    <location>
        <begin position="642"/>
        <end position="651"/>
    </location>
</feature>
<dbReference type="PROSITE" id="PS51155">
    <property type="entry name" value="CHIT_BIND_RR_2"/>
    <property type="match status" value="8"/>
</dbReference>
<feature type="compositionally biased region" description="Polar residues" evidence="3">
    <location>
        <begin position="104"/>
        <end position="131"/>
    </location>
</feature>
<evidence type="ECO:0000256" key="1">
    <source>
        <dbReference type="ARBA" id="ARBA00022460"/>
    </source>
</evidence>
<feature type="compositionally biased region" description="Low complexity" evidence="3">
    <location>
        <begin position="229"/>
        <end position="246"/>
    </location>
</feature>
<dbReference type="GO" id="GO:0062129">
    <property type="term" value="C:chitin-based extracellular matrix"/>
    <property type="evidence" value="ECO:0007669"/>
    <property type="project" value="TreeGrafter"/>
</dbReference>
<dbReference type="GO" id="GO:0008010">
    <property type="term" value="F:structural constituent of chitin-based larval cuticle"/>
    <property type="evidence" value="ECO:0007669"/>
    <property type="project" value="TreeGrafter"/>
</dbReference>
<feature type="region of interest" description="Disordered" evidence="3">
    <location>
        <begin position="423"/>
        <end position="456"/>
    </location>
</feature>
<dbReference type="OrthoDB" id="6371560at2759"/>
<feature type="region of interest" description="Disordered" evidence="3">
    <location>
        <begin position="497"/>
        <end position="570"/>
    </location>
</feature>
<feature type="compositionally biased region" description="Low complexity" evidence="3">
    <location>
        <begin position="425"/>
        <end position="442"/>
    </location>
</feature>
<dbReference type="Proteomes" id="UP000283509">
    <property type="component" value="Unassembled WGS sequence"/>
</dbReference>
<protein>
    <submittedName>
        <fullName evidence="4">Pupal cuticle protein 27</fullName>
    </submittedName>
</protein>
<gene>
    <name evidence="4" type="ORF">C7M84_020721</name>
</gene>
<comment type="caution">
    <text evidence="4">The sequence shown here is derived from an EMBL/GenBank/DDBJ whole genome shotgun (WGS) entry which is preliminary data.</text>
</comment>
<reference evidence="4 5" key="2">
    <citation type="submission" date="2019-01" db="EMBL/GenBank/DDBJ databases">
        <title>The decoding of complex shrimp genome reveals the adaptation for benthos swimmer, frequently molting mechanism and breeding impact on genome.</title>
        <authorList>
            <person name="Sun Y."/>
            <person name="Gao Y."/>
            <person name="Yu Y."/>
        </authorList>
    </citation>
    <scope>NUCLEOTIDE SEQUENCE [LARGE SCALE GENOMIC DNA]</scope>
    <source>
        <tissue evidence="4">Muscle</tissue>
    </source>
</reference>
<dbReference type="AlphaFoldDB" id="A0A3R7SHH1"/>
<feature type="region of interest" description="Disordered" evidence="3">
    <location>
        <begin position="324"/>
        <end position="346"/>
    </location>
</feature>
<dbReference type="PROSITE" id="PS00233">
    <property type="entry name" value="CHIT_BIND_RR_1"/>
    <property type="match status" value="7"/>
</dbReference>
<evidence type="ECO:0000256" key="3">
    <source>
        <dbReference type="SAM" id="MobiDB-lite"/>
    </source>
</evidence>
<keyword evidence="1 2" id="KW-0193">Cuticle</keyword>
<feature type="compositionally biased region" description="Polar residues" evidence="3">
    <location>
        <begin position="599"/>
        <end position="621"/>
    </location>
</feature>
<feature type="compositionally biased region" description="Polar residues" evidence="3">
    <location>
        <begin position="500"/>
        <end position="522"/>
    </location>
</feature>
<dbReference type="PANTHER" id="PTHR10380:SF173">
    <property type="entry name" value="CUTICULAR PROTEIN 47EF, ISOFORM C-RELATED"/>
    <property type="match status" value="1"/>
</dbReference>
<dbReference type="PANTHER" id="PTHR10380">
    <property type="entry name" value="CUTICLE PROTEIN"/>
    <property type="match status" value="1"/>
</dbReference>
<evidence type="ECO:0000313" key="4">
    <source>
        <dbReference type="EMBL" id="ROT61493.1"/>
    </source>
</evidence>
<feature type="compositionally biased region" description="Low complexity" evidence="3">
    <location>
        <begin position="627"/>
        <end position="638"/>
    </location>
</feature>
<feature type="compositionally biased region" description="Basic and acidic residues" evidence="3">
    <location>
        <begin position="152"/>
        <end position="161"/>
    </location>
</feature>
<evidence type="ECO:0000313" key="5">
    <source>
        <dbReference type="Proteomes" id="UP000283509"/>
    </source>
</evidence>
<reference evidence="4 5" key="1">
    <citation type="submission" date="2018-04" db="EMBL/GenBank/DDBJ databases">
        <authorList>
            <person name="Zhang X."/>
            <person name="Yuan J."/>
            <person name="Li F."/>
            <person name="Xiang J."/>
        </authorList>
    </citation>
    <scope>NUCLEOTIDE SEQUENCE [LARGE SCALE GENOMIC DNA]</scope>
    <source>
        <tissue evidence="4">Muscle</tissue>
    </source>
</reference>
<feature type="compositionally biased region" description="Basic and acidic residues" evidence="3">
    <location>
        <begin position="543"/>
        <end position="552"/>
    </location>
</feature>
<dbReference type="Pfam" id="PF00379">
    <property type="entry name" value="Chitin_bind_4"/>
    <property type="match status" value="8"/>
</dbReference>
<feature type="non-terminal residue" evidence="4">
    <location>
        <position position="1"/>
    </location>
</feature>
<dbReference type="InterPro" id="IPR050468">
    <property type="entry name" value="Cuticle_Struct_Prot"/>
</dbReference>
<evidence type="ECO:0000256" key="2">
    <source>
        <dbReference type="PROSITE-ProRule" id="PRU00497"/>
    </source>
</evidence>
<dbReference type="STRING" id="6689.A0A3R7SHH1"/>
<organism evidence="4 5">
    <name type="scientific">Penaeus vannamei</name>
    <name type="common">Whiteleg shrimp</name>
    <name type="synonym">Litopenaeus vannamei</name>
    <dbReference type="NCBI Taxonomy" id="6689"/>
    <lineage>
        <taxon>Eukaryota</taxon>
        <taxon>Metazoa</taxon>
        <taxon>Ecdysozoa</taxon>
        <taxon>Arthropoda</taxon>
        <taxon>Crustacea</taxon>
        <taxon>Multicrustacea</taxon>
        <taxon>Malacostraca</taxon>
        <taxon>Eumalacostraca</taxon>
        <taxon>Eucarida</taxon>
        <taxon>Decapoda</taxon>
        <taxon>Dendrobranchiata</taxon>
        <taxon>Penaeoidea</taxon>
        <taxon>Penaeidae</taxon>
        <taxon>Penaeus</taxon>
    </lineage>
</organism>
<dbReference type="InterPro" id="IPR031311">
    <property type="entry name" value="CHIT_BIND_RR_consensus"/>
</dbReference>
<dbReference type="PRINTS" id="PR00947">
    <property type="entry name" value="CUTICLE"/>
</dbReference>
<accession>A0A3R7SHH1</accession>